<evidence type="ECO:0000313" key="16">
    <source>
        <dbReference type="Proteomes" id="UP000266426"/>
    </source>
</evidence>
<comment type="caution">
    <text evidence="15">The sequence shown here is derived from an EMBL/GenBank/DDBJ whole genome shotgun (WGS) entry which is preliminary data.</text>
</comment>
<evidence type="ECO:0000256" key="7">
    <source>
        <dbReference type="ARBA" id="ARBA00022833"/>
    </source>
</evidence>
<dbReference type="Pfam" id="PF00587">
    <property type="entry name" value="tRNA-synt_2b"/>
    <property type="match status" value="1"/>
</dbReference>
<dbReference type="Proteomes" id="UP000266426">
    <property type="component" value="Unassembled WGS sequence"/>
</dbReference>
<dbReference type="Gene3D" id="3.30.980.10">
    <property type="entry name" value="Threonyl-trna Synthetase, Chain A, domain 2"/>
    <property type="match status" value="1"/>
</dbReference>
<evidence type="ECO:0000256" key="10">
    <source>
        <dbReference type="ARBA" id="ARBA00022917"/>
    </source>
</evidence>
<evidence type="ECO:0000256" key="5">
    <source>
        <dbReference type="ARBA" id="ARBA00022723"/>
    </source>
</evidence>
<dbReference type="SUPFAM" id="SSF55681">
    <property type="entry name" value="Class II aaRS and biotin synthetases"/>
    <property type="match status" value="1"/>
</dbReference>
<feature type="domain" description="Aminoacyl-transfer RNA synthetases class-II family profile" evidence="14">
    <location>
        <begin position="177"/>
        <end position="469"/>
    </location>
</feature>
<dbReference type="SUPFAM" id="SSF52954">
    <property type="entry name" value="Class II aaRS ABD-related"/>
    <property type="match status" value="1"/>
</dbReference>
<evidence type="ECO:0000256" key="11">
    <source>
        <dbReference type="ARBA" id="ARBA00023146"/>
    </source>
</evidence>
<evidence type="ECO:0000256" key="13">
    <source>
        <dbReference type="HAMAP-Rule" id="MF_00184"/>
    </source>
</evidence>
<sequence length="571" mass="66507">MQDLERLRHSASHIMAQAVMEMFPGTKLAIGPAIKDGFYYDFDLPRPITPDDLPKIEDRMQEIIDGKHPFTHRTMTKDEAIAYFRNKGQDYKVEIIEDLGESTVSLFAHDTFEDLCRGPHVEHTGEVKAFKLLQLAGAYWRGDEKNKMLQRIYGTAFDSQKELKKYLLFLEEAKKRDHRKIGKDLDLFSIQDQAGPGLVFWHPKGACIRNIIETFWRNEHLKNGYDLVYIPHILKSDLWKTSGHWEYYRDNMYSPIQIDEQEFVLKPMNCPGHILMYKSKLRSYRELPLRWAELGTVYRYERSGVLHGLLRVRGFTQDDAHIFCLPEQLEQEIENVLNMTSFMMKTFGFNYNIYLSTQPEKYAGTQNNWDAATKALEEALKTHNVPYQVDPGEGVFYGPKIDIKLIDALGREWQGPTIQVDFNLPQRFNVAYIGSDGQEHNAVMVHRTVLGSMERFMGVLTEHYAGAFPAWLSPVQVRVINLSDNELNYSRKIYDILRQELIRCDTDFSDEKLGNKIRKAQVEQIPYMLVIGAKEVENNVVCVRHRRNKELLTIPVEEFIRNLKVEVEQKQ</sequence>
<protein>
    <recommendedName>
        <fullName evidence="13">Threonine--tRNA ligase</fullName>
        <ecNumber evidence="13">6.1.1.3</ecNumber>
    </recommendedName>
    <alternativeName>
        <fullName evidence="13">Threonyl-tRNA synthetase</fullName>
        <shortName evidence="13">ThrRS</shortName>
    </alternativeName>
</protein>
<dbReference type="InterPro" id="IPR033728">
    <property type="entry name" value="ThrRS_core"/>
</dbReference>
<evidence type="ECO:0000256" key="6">
    <source>
        <dbReference type="ARBA" id="ARBA00022741"/>
    </source>
</evidence>
<evidence type="ECO:0000259" key="14">
    <source>
        <dbReference type="PROSITE" id="PS50862"/>
    </source>
</evidence>
<dbReference type="NCBIfam" id="TIGR00418">
    <property type="entry name" value="thrS"/>
    <property type="match status" value="1"/>
</dbReference>
<keyword evidence="9 13" id="KW-0694">RNA-binding</keyword>
<evidence type="ECO:0000256" key="12">
    <source>
        <dbReference type="ARBA" id="ARBA00049515"/>
    </source>
</evidence>
<dbReference type="PRINTS" id="PR01047">
    <property type="entry name" value="TRNASYNTHTHR"/>
</dbReference>
<dbReference type="InterPro" id="IPR018163">
    <property type="entry name" value="Thr/Ala-tRNA-synth_IIc_edit"/>
</dbReference>
<reference evidence="15 16" key="1">
    <citation type="journal article" date="2017" name="ISME J.">
        <title>Energy and carbon metabolisms in a deep terrestrial subsurface fluid microbial community.</title>
        <authorList>
            <person name="Momper L."/>
            <person name="Jungbluth S.P."/>
            <person name="Lee M.D."/>
            <person name="Amend J.P."/>
        </authorList>
    </citation>
    <scope>NUCLEOTIDE SEQUENCE [LARGE SCALE GENOMIC DNA]</scope>
    <source>
        <strain evidence="15">SURF_26</strain>
    </source>
</reference>
<keyword evidence="6 13" id="KW-0547">Nucleotide-binding</keyword>
<dbReference type="GO" id="GO:0005524">
    <property type="term" value="F:ATP binding"/>
    <property type="evidence" value="ECO:0007669"/>
    <property type="project" value="UniProtKB-UniRule"/>
</dbReference>
<keyword evidence="8 13" id="KW-0067">ATP-binding</keyword>
<accession>A0A3A4RD75</accession>
<dbReference type="Pfam" id="PF03129">
    <property type="entry name" value="HGTP_anticodon"/>
    <property type="match status" value="1"/>
</dbReference>
<keyword evidence="4 13" id="KW-0436">Ligase</keyword>
<dbReference type="Gene3D" id="3.30.930.10">
    <property type="entry name" value="Bira Bifunctional Protein, Domain 2"/>
    <property type="match status" value="1"/>
</dbReference>
<dbReference type="InterPro" id="IPR012947">
    <property type="entry name" value="tRNA_SAD"/>
</dbReference>
<dbReference type="FunFam" id="3.40.50.800:FF:000001">
    <property type="entry name" value="Threonine--tRNA ligase"/>
    <property type="match status" value="1"/>
</dbReference>
<comment type="subunit">
    <text evidence="13">Homodimer.</text>
</comment>
<evidence type="ECO:0000256" key="9">
    <source>
        <dbReference type="ARBA" id="ARBA00022884"/>
    </source>
</evidence>
<dbReference type="Gene3D" id="3.30.54.20">
    <property type="match status" value="1"/>
</dbReference>
<comment type="subcellular location">
    <subcellularLocation>
        <location evidence="13">Cytoplasm</location>
    </subcellularLocation>
</comment>
<keyword evidence="11 13" id="KW-0030">Aminoacyl-tRNA synthetase</keyword>
<dbReference type="EMBL" id="QZJZ01000031">
    <property type="protein sequence ID" value="RJP60288.1"/>
    <property type="molecule type" value="Genomic_DNA"/>
</dbReference>
<dbReference type="GO" id="GO:0006435">
    <property type="term" value="P:threonyl-tRNA aminoacylation"/>
    <property type="evidence" value="ECO:0007669"/>
    <property type="project" value="UniProtKB-UniRule"/>
</dbReference>
<feature type="binding site" evidence="13">
    <location>
        <position position="321"/>
    </location>
    <ligand>
        <name>Zn(2+)</name>
        <dbReference type="ChEBI" id="CHEBI:29105"/>
        <note>catalytic</note>
    </ligand>
</feature>
<dbReference type="HAMAP" id="MF_00184">
    <property type="entry name" value="Thr_tRNA_synth"/>
    <property type="match status" value="1"/>
</dbReference>
<dbReference type="EC" id="6.1.1.3" evidence="13"/>
<comment type="caution">
    <text evidence="13">Lacks conserved residue(s) required for the propagation of feature annotation.</text>
</comment>
<dbReference type="PANTHER" id="PTHR11451">
    <property type="entry name" value="THREONINE-TRNA LIGASE"/>
    <property type="match status" value="1"/>
</dbReference>
<dbReference type="InterPro" id="IPR045864">
    <property type="entry name" value="aa-tRNA-synth_II/BPL/LPL"/>
</dbReference>
<dbReference type="InterPro" id="IPR006195">
    <property type="entry name" value="aa-tRNA-synth_II"/>
</dbReference>
<proteinExistence type="inferred from homology"/>
<comment type="catalytic activity">
    <reaction evidence="12 13">
        <text>tRNA(Thr) + L-threonine + ATP = L-threonyl-tRNA(Thr) + AMP + diphosphate + H(+)</text>
        <dbReference type="Rhea" id="RHEA:24624"/>
        <dbReference type="Rhea" id="RHEA-COMP:9670"/>
        <dbReference type="Rhea" id="RHEA-COMP:9704"/>
        <dbReference type="ChEBI" id="CHEBI:15378"/>
        <dbReference type="ChEBI" id="CHEBI:30616"/>
        <dbReference type="ChEBI" id="CHEBI:33019"/>
        <dbReference type="ChEBI" id="CHEBI:57926"/>
        <dbReference type="ChEBI" id="CHEBI:78442"/>
        <dbReference type="ChEBI" id="CHEBI:78534"/>
        <dbReference type="ChEBI" id="CHEBI:456215"/>
        <dbReference type="EC" id="6.1.1.3"/>
    </reaction>
</comment>
<dbReference type="GO" id="GO:0046872">
    <property type="term" value="F:metal ion binding"/>
    <property type="evidence" value="ECO:0007669"/>
    <property type="project" value="UniProtKB-KW"/>
</dbReference>
<dbReference type="GO" id="GO:0004829">
    <property type="term" value="F:threonine-tRNA ligase activity"/>
    <property type="evidence" value="ECO:0007669"/>
    <property type="project" value="UniProtKB-UniRule"/>
</dbReference>
<dbReference type="CDD" id="cd00771">
    <property type="entry name" value="ThrRS_core"/>
    <property type="match status" value="1"/>
</dbReference>
<dbReference type="PANTHER" id="PTHR11451:SF44">
    <property type="entry name" value="THREONINE--TRNA LIGASE, CHLOROPLASTIC_MITOCHONDRIAL 2"/>
    <property type="match status" value="1"/>
</dbReference>
<dbReference type="Gene3D" id="3.40.50.800">
    <property type="entry name" value="Anticodon-binding domain"/>
    <property type="match status" value="1"/>
</dbReference>
<evidence type="ECO:0000256" key="3">
    <source>
        <dbReference type="ARBA" id="ARBA00022555"/>
    </source>
</evidence>
<dbReference type="InterPro" id="IPR002314">
    <property type="entry name" value="aa-tRNA-synt_IIb"/>
</dbReference>
<dbReference type="SUPFAM" id="SSF55186">
    <property type="entry name" value="ThrRS/AlaRS common domain"/>
    <property type="match status" value="1"/>
</dbReference>
<comment type="cofactor">
    <cofactor evidence="13">
        <name>Zn(2+)</name>
        <dbReference type="ChEBI" id="CHEBI:29105"/>
    </cofactor>
    <text evidence="13">Binds 1 zinc ion per subunit.</text>
</comment>
<evidence type="ECO:0000256" key="4">
    <source>
        <dbReference type="ARBA" id="ARBA00022598"/>
    </source>
</evidence>
<dbReference type="InterPro" id="IPR047246">
    <property type="entry name" value="ThrRS_anticodon"/>
</dbReference>
<dbReference type="InterPro" id="IPR036621">
    <property type="entry name" value="Anticodon-bd_dom_sf"/>
</dbReference>
<feature type="binding site" evidence="13">
    <location>
        <position position="446"/>
    </location>
    <ligand>
        <name>Zn(2+)</name>
        <dbReference type="ChEBI" id="CHEBI:29105"/>
        <note>catalytic</note>
    </ligand>
</feature>
<dbReference type="CDD" id="cd00860">
    <property type="entry name" value="ThrRS_anticodon"/>
    <property type="match status" value="1"/>
</dbReference>
<organism evidence="15 16">
    <name type="scientific">Candidatus Auribacter fodinae</name>
    <dbReference type="NCBI Taxonomy" id="2093366"/>
    <lineage>
        <taxon>Bacteria</taxon>
        <taxon>Pseudomonadati</taxon>
        <taxon>Candidatus Auribacterota</taxon>
        <taxon>Candidatus Auribacteria</taxon>
        <taxon>Candidatus Auribacterales</taxon>
        <taxon>Candidatus Auribacteraceae</taxon>
        <taxon>Candidatus Auribacter</taxon>
    </lineage>
</organism>
<feature type="binding site" evidence="13">
    <location>
        <position position="270"/>
    </location>
    <ligand>
        <name>Zn(2+)</name>
        <dbReference type="ChEBI" id="CHEBI:29105"/>
        <note>catalytic</note>
    </ligand>
</feature>
<keyword evidence="3 13" id="KW-0820">tRNA-binding</keyword>
<evidence type="ECO:0000256" key="2">
    <source>
        <dbReference type="ARBA" id="ARBA00022490"/>
    </source>
</evidence>
<keyword evidence="5 13" id="KW-0479">Metal-binding</keyword>
<gene>
    <name evidence="13" type="primary">thrS</name>
    <name evidence="15" type="ORF">C4541_04380</name>
</gene>
<dbReference type="AlphaFoldDB" id="A0A3A4RD75"/>
<comment type="similarity">
    <text evidence="1 13">Belongs to the class-II aminoacyl-tRNA synthetase family.</text>
</comment>
<keyword evidence="7 13" id="KW-0862">Zinc</keyword>
<dbReference type="GO" id="GO:0000049">
    <property type="term" value="F:tRNA binding"/>
    <property type="evidence" value="ECO:0007669"/>
    <property type="project" value="UniProtKB-KW"/>
</dbReference>
<evidence type="ECO:0000313" key="15">
    <source>
        <dbReference type="EMBL" id="RJP60288.1"/>
    </source>
</evidence>
<dbReference type="GO" id="GO:0005737">
    <property type="term" value="C:cytoplasm"/>
    <property type="evidence" value="ECO:0007669"/>
    <property type="project" value="UniProtKB-SubCell"/>
</dbReference>
<dbReference type="FunFam" id="3.30.980.10:FF:000005">
    <property type="entry name" value="Threonyl-tRNA synthetase, mitochondrial"/>
    <property type="match status" value="1"/>
</dbReference>
<keyword evidence="10 13" id="KW-0648">Protein biosynthesis</keyword>
<evidence type="ECO:0000256" key="1">
    <source>
        <dbReference type="ARBA" id="ARBA00008226"/>
    </source>
</evidence>
<keyword evidence="2 13" id="KW-0963">Cytoplasm</keyword>
<evidence type="ECO:0000256" key="8">
    <source>
        <dbReference type="ARBA" id="ARBA00022840"/>
    </source>
</evidence>
<name>A0A3A4RD75_9BACT</name>
<dbReference type="SMART" id="SM00863">
    <property type="entry name" value="tRNA_SAD"/>
    <property type="match status" value="1"/>
</dbReference>
<dbReference type="InterPro" id="IPR002320">
    <property type="entry name" value="Thr-tRNA-ligase_IIa"/>
</dbReference>
<dbReference type="InterPro" id="IPR004154">
    <property type="entry name" value="Anticodon-bd"/>
</dbReference>
<dbReference type="FunFam" id="3.30.930.10:FF:000002">
    <property type="entry name" value="Threonine--tRNA ligase"/>
    <property type="match status" value="1"/>
</dbReference>
<dbReference type="PROSITE" id="PS50862">
    <property type="entry name" value="AA_TRNA_LIGASE_II"/>
    <property type="match status" value="1"/>
</dbReference>
<dbReference type="Pfam" id="PF07973">
    <property type="entry name" value="tRNA_SAD"/>
    <property type="match status" value="1"/>
</dbReference>